<dbReference type="InterPro" id="IPR001650">
    <property type="entry name" value="Helicase_C-like"/>
</dbReference>
<gene>
    <name evidence="5" type="ORF">FHU29_004501</name>
</gene>
<name>A0A839RUU2_9ACTN</name>
<keyword evidence="5" id="KW-0347">Helicase</keyword>
<dbReference type="InterPro" id="IPR049730">
    <property type="entry name" value="SNF2/RAD54-like_C"/>
</dbReference>
<dbReference type="Gene3D" id="3.40.50.300">
    <property type="entry name" value="P-loop containing nucleotide triphosphate hydrolases"/>
    <property type="match status" value="1"/>
</dbReference>
<organism evidence="5 6">
    <name type="scientific">Hoyosella altamirensis</name>
    <dbReference type="NCBI Taxonomy" id="616997"/>
    <lineage>
        <taxon>Bacteria</taxon>
        <taxon>Bacillati</taxon>
        <taxon>Actinomycetota</taxon>
        <taxon>Actinomycetes</taxon>
        <taxon>Mycobacteriales</taxon>
        <taxon>Hoyosellaceae</taxon>
        <taxon>Hoyosella</taxon>
    </lineage>
</organism>
<dbReference type="Pfam" id="PF00176">
    <property type="entry name" value="SNF2-rel_dom"/>
    <property type="match status" value="1"/>
</dbReference>
<dbReference type="InterPro" id="IPR000330">
    <property type="entry name" value="SNF2_N"/>
</dbReference>
<dbReference type="PROSITE" id="PS51192">
    <property type="entry name" value="HELICASE_ATP_BIND_1"/>
    <property type="match status" value="1"/>
</dbReference>
<dbReference type="CDD" id="cd18793">
    <property type="entry name" value="SF2_C_SNF"/>
    <property type="match status" value="1"/>
</dbReference>
<evidence type="ECO:0000256" key="1">
    <source>
        <dbReference type="ARBA" id="ARBA00022801"/>
    </source>
</evidence>
<evidence type="ECO:0000313" key="5">
    <source>
        <dbReference type="EMBL" id="MBB3040006.1"/>
    </source>
</evidence>
<dbReference type="PROSITE" id="PS51194">
    <property type="entry name" value="HELICASE_CTER"/>
    <property type="match status" value="1"/>
</dbReference>
<dbReference type="InterPro" id="IPR027417">
    <property type="entry name" value="P-loop_NTPase"/>
</dbReference>
<dbReference type="InterPro" id="IPR038718">
    <property type="entry name" value="SNF2-like_sf"/>
</dbReference>
<keyword evidence="5" id="KW-0067">ATP-binding</keyword>
<dbReference type="GO" id="GO:0004386">
    <property type="term" value="F:helicase activity"/>
    <property type="evidence" value="ECO:0007669"/>
    <property type="project" value="UniProtKB-KW"/>
</dbReference>
<feature type="domain" description="Helicase ATP-binding" evidence="3">
    <location>
        <begin position="273"/>
        <end position="410"/>
    </location>
</feature>
<dbReference type="PANTHER" id="PTHR45766:SF6">
    <property type="entry name" value="SWI_SNF-RELATED MATRIX-ASSOCIATED ACTIN-DEPENDENT REGULATOR OF CHROMATIN SUBFAMILY A-LIKE PROTEIN 1"/>
    <property type="match status" value="1"/>
</dbReference>
<dbReference type="SMART" id="SM00487">
    <property type="entry name" value="DEXDc"/>
    <property type="match status" value="1"/>
</dbReference>
<dbReference type="GO" id="GO:0005524">
    <property type="term" value="F:ATP binding"/>
    <property type="evidence" value="ECO:0007669"/>
    <property type="project" value="InterPro"/>
</dbReference>
<dbReference type="InterPro" id="IPR014001">
    <property type="entry name" value="Helicase_ATP-bd"/>
</dbReference>
<dbReference type="PANTHER" id="PTHR45766">
    <property type="entry name" value="DNA ANNEALING HELICASE AND ENDONUCLEASE ZRANB3 FAMILY MEMBER"/>
    <property type="match status" value="1"/>
</dbReference>
<accession>A0A839RUU2</accession>
<proteinExistence type="predicted"/>
<dbReference type="Gene3D" id="3.40.50.10810">
    <property type="entry name" value="Tandem AAA-ATPase domain"/>
    <property type="match status" value="2"/>
</dbReference>
<comment type="caution">
    <text evidence="5">The sequence shown here is derived from an EMBL/GenBank/DDBJ whole genome shotgun (WGS) entry which is preliminary data.</text>
</comment>
<feature type="domain" description="Helicase C-terminal" evidence="4">
    <location>
        <begin position="689"/>
        <end position="860"/>
    </location>
</feature>
<keyword evidence="1" id="KW-0378">Hydrolase</keyword>
<reference evidence="5 6" key="1">
    <citation type="submission" date="2020-08" db="EMBL/GenBank/DDBJ databases">
        <title>Sequencing the genomes of 1000 actinobacteria strains.</title>
        <authorList>
            <person name="Klenk H.-P."/>
        </authorList>
    </citation>
    <scope>NUCLEOTIDE SEQUENCE [LARGE SCALE GENOMIC DNA]</scope>
    <source>
        <strain evidence="5 6">DSM 45258</strain>
    </source>
</reference>
<evidence type="ECO:0000259" key="3">
    <source>
        <dbReference type="PROSITE" id="PS51192"/>
    </source>
</evidence>
<dbReference type="GO" id="GO:0016787">
    <property type="term" value="F:hydrolase activity"/>
    <property type="evidence" value="ECO:0007669"/>
    <property type="project" value="UniProtKB-KW"/>
</dbReference>
<dbReference type="AlphaFoldDB" id="A0A839RUU2"/>
<sequence length="1082" mass="120557">MTRIYDNIKVQLGQHLQQSFQISDRMDVAVGYFNLRGWSAFDALVNDKVAAGAPNPVVRVLVGMVMGDAQQEALDQLQAAVDGVTEHDADSTVMRERKAQLVEHLRAQLMRGLPTNADRAALQSLRNLLDQGVVELKVFTRRPLHGKTYICHRQDPITPVFGIVGSSNLTAPGLMHNYELNVDVVDGQAATSLAGWFEDRWNDKFSRVITKDILDLIDESWATTTPRRPYEVFLKVCYDLSRDVREGLAEYSVPSTISGQLLEYQATAVRTLARRIMTRKGTMLGDVVGLGKTLTAIAVALMLRDEHGYMPLVVCPKNLQSMWEDHFEAYELHGRVVPYSMAHAILPELRRYAFVIVDESHTLRNDTRRDYKAIRDYIDANASKALLLTATPYNIRFQDVANQLGLYIDDDDDLGIAPVKAIELDPRLPDKVDGKTTTMAAFRKSEHPDDWKRLMSEHLVRRTRTFIKNNYSLTDEVGPYLQFADGTKFRFPTRLPKPVDHSFGKDDPATVMASNQTLDTIYALILPRYELGAYISPTVALTDAEREFVDNLARGRGNVAGFVRTTFYKRLSSCGHSFTVSLKRHVARNELFMYAIDNGLALPTGTITENAFGEDEDPNADATDEDTSTESSKRYEALLAANPAGLNWVNPAIFTAQLREHLAADTKAIRALLTAYGEWDAKRDSKLAKLVELLTVKHPADKVLIFTEYKDTAVYIAAALKAAGIEQVGVATGDSDDPTVLAQRFSPRSNTLPGHPQTVTAEDELRVLVATDVLSEGQNLQDAHIVVNYDLPWAIIRLIQRAGRIDRVGQQSDTVLLYSFFHESVDNVINLRQRISQRLTASAVAFGSDERFFDREDEIAITDLYNGKLDDTEDTDDVDASSLAYQRWLTAQTDDPELAAKIAALPDMITATRKRRIGETDAVICYVRTESGIDGFGQATDAGQRLLTGHEVLKAFEADPHELGLEQSDNHDQLLEALVRGSLATPNLAAGRLRGVRRSLWNRLGATLHNHDAETQAALDELYQHPLTKDAENRLRRSIRNGATDDDLSTFLAALHRDGQLVLTTRTGKDPIRIVSSMGVRA</sequence>
<evidence type="ECO:0000313" key="6">
    <source>
        <dbReference type="Proteomes" id="UP000567922"/>
    </source>
</evidence>
<dbReference type="InterPro" id="IPR025202">
    <property type="entry name" value="PLD-like_dom"/>
</dbReference>
<dbReference type="Proteomes" id="UP000567922">
    <property type="component" value="Unassembled WGS sequence"/>
</dbReference>
<evidence type="ECO:0000259" key="4">
    <source>
        <dbReference type="PROSITE" id="PS51194"/>
    </source>
</evidence>
<dbReference type="RefSeq" id="WP_074390927.1">
    <property type="nucleotide sequence ID" value="NZ_BDDI01000021.1"/>
</dbReference>
<dbReference type="Gene3D" id="3.30.870.10">
    <property type="entry name" value="Endonuclease Chain A"/>
    <property type="match status" value="1"/>
</dbReference>
<dbReference type="SUPFAM" id="SSF52540">
    <property type="entry name" value="P-loop containing nucleoside triphosphate hydrolases"/>
    <property type="match status" value="1"/>
</dbReference>
<keyword evidence="5" id="KW-0547">Nucleotide-binding</keyword>
<protein>
    <submittedName>
        <fullName evidence="5">Superfamily II DNA or RNA helicase</fullName>
    </submittedName>
</protein>
<feature type="compositionally biased region" description="Acidic residues" evidence="2">
    <location>
        <begin position="612"/>
        <end position="628"/>
    </location>
</feature>
<keyword evidence="6" id="KW-1185">Reference proteome</keyword>
<feature type="region of interest" description="Disordered" evidence="2">
    <location>
        <begin position="608"/>
        <end position="628"/>
    </location>
</feature>
<dbReference type="SUPFAM" id="SSF56024">
    <property type="entry name" value="Phospholipase D/nuclease"/>
    <property type="match status" value="1"/>
</dbReference>
<dbReference type="Pfam" id="PF13091">
    <property type="entry name" value="PLDc_2"/>
    <property type="match status" value="1"/>
</dbReference>
<dbReference type="EMBL" id="JACHWS010000006">
    <property type="protein sequence ID" value="MBB3040006.1"/>
    <property type="molecule type" value="Genomic_DNA"/>
</dbReference>
<dbReference type="Pfam" id="PF00271">
    <property type="entry name" value="Helicase_C"/>
    <property type="match status" value="1"/>
</dbReference>
<dbReference type="SMART" id="SM00490">
    <property type="entry name" value="HELICc"/>
    <property type="match status" value="1"/>
</dbReference>
<evidence type="ECO:0000256" key="2">
    <source>
        <dbReference type="SAM" id="MobiDB-lite"/>
    </source>
</evidence>